<dbReference type="GO" id="GO:0008961">
    <property type="term" value="F:phosphatidylglycerol-prolipoprotein diacylglyceryl transferase activity"/>
    <property type="evidence" value="ECO:0007669"/>
    <property type="project" value="InterPro"/>
</dbReference>
<keyword evidence="5 7" id="KW-1133">Transmembrane helix</keyword>
<evidence type="ECO:0000256" key="1">
    <source>
        <dbReference type="ARBA" id="ARBA00007150"/>
    </source>
</evidence>
<feature type="transmembrane region" description="Helical" evidence="7">
    <location>
        <begin position="29"/>
        <end position="49"/>
    </location>
</feature>
<keyword evidence="8" id="KW-0449">Lipoprotein</keyword>
<accession>A0A2K8SCF9</accession>
<dbReference type="PANTHER" id="PTHR30589">
    <property type="entry name" value="PROLIPOPROTEIN DIACYLGLYCERYL TRANSFERASE"/>
    <property type="match status" value="1"/>
</dbReference>
<evidence type="ECO:0000256" key="7">
    <source>
        <dbReference type="SAM" id="Phobius"/>
    </source>
</evidence>
<keyword evidence="9" id="KW-1185">Reference proteome</keyword>
<keyword evidence="3 8" id="KW-0808">Transferase</keyword>
<dbReference type="GO" id="GO:0005886">
    <property type="term" value="C:plasma membrane"/>
    <property type="evidence" value="ECO:0007669"/>
    <property type="project" value="InterPro"/>
</dbReference>
<dbReference type="Pfam" id="PF01790">
    <property type="entry name" value="LGT"/>
    <property type="match status" value="1"/>
</dbReference>
<dbReference type="KEGG" id="sfz:SFLOR_v1c00710"/>
<dbReference type="PANTHER" id="PTHR30589:SF0">
    <property type="entry name" value="PHOSPHATIDYLGLYCEROL--PROLIPOPROTEIN DIACYLGLYCERYL TRANSFERASE"/>
    <property type="match status" value="1"/>
</dbReference>
<dbReference type="OrthoDB" id="871140at2"/>
<feature type="transmembrane region" description="Helical" evidence="7">
    <location>
        <begin position="353"/>
        <end position="380"/>
    </location>
</feature>
<dbReference type="InterPro" id="IPR001640">
    <property type="entry name" value="Lgt"/>
</dbReference>
<name>A0A2K8SCF9_9MOLU</name>
<sequence>MLFSWIQGDNWKSPTDSQWWTVRDDYGFFHVYAFTMTLGVIFAIAISAIKLYRRGISLTELWIGAAIIVPVSLLGASFFGKLNAEGIGMNANGAGFFGLFAFWEGGMAIHGGVYAGAFVGLIVFYFLGRRTKVSLWVYSDCIIPNILVGQGIGRWGNFFNHEVIGGPVAQWHGKDTDALNWLPYFIKRNMVWEYKGANDSLNGVDLVKGQEYLMSPIFLYESISLIAAWAIITFIIPNIGKWFGKKPWKLHPDKYDIKYPKYKIWRNEVFANHNNKEIEKYKSEINNINDKNYIVKKWKQGKLLSDCNNPEKYMLVRTGVQAGAYFFAWNLVRFILELGRPDDHLFLMYRKELSLVIIGLSMAAGLIVALLAQFVIPYLFRTTGFIYEQEYFYLEDNNKTKNKDKLVISKIEKNKIKEEKIKEKLNKKLGKK</sequence>
<evidence type="ECO:0000256" key="6">
    <source>
        <dbReference type="ARBA" id="ARBA00023136"/>
    </source>
</evidence>
<feature type="transmembrane region" description="Helical" evidence="7">
    <location>
        <begin position="218"/>
        <end position="240"/>
    </location>
</feature>
<keyword evidence="6 7" id="KW-0472">Membrane</keyword>
<evidence type="ECO:0000256" key="5">
    <source>
        <dbReference type="ARBA" id="ARBA00022989"/>
    </source>
</evidence>
<evidence type="ECO:0000313" key="8">
    <source>
        <dbReference type="EMBL" id="AUB31132.1"/>
    </source>
</evidence>
<gene>
    <name evidence="8" type="primary">lgt</name>
    <name evidence="8" type="ORF">SFLOR_v1c00710</name>
</gene>
<keyword evidence="4 7" id="KW-0812">Transmembrane</keyword>
<comment type="similarity">
    <text evidence="1">Belongs to the Lgt family.</text>
</comment>
<feature type="transmembrane region" description="Helical" evidence="7">
    <location>
        <begin position="61"/>
        <end position="80"/>
    </location>
</feature>
<dbReference type="Proteomes" id="UP000231823">
    <property type="component" value="Chromosome"/>
</dbReference>
<dbReference type="RefSeq" id="WP_100916126.1">
    <property type="nucleotide sequence ID" value="NZ_CP025057.1"/>
</dbReference>
<organism evidence="8 9">
    <name type="scientific">Spiroplasma floricola 23-6</name>
    <dbReference type="NCBI Taxonomy" id="1336749"/>
    <lineage>
        <taxon>Bacteria</taxon>
        <taxon>Bacillati</taxon>
        <taxon>Mycoplasmatota</taxon>
        <taxon>Mollicutes</taxon>
        <taxon>Entomoplasmatales</taxon>
        <taxon>Spiroplasmataceae</taxon>
        <taxon>Spiroplasma</taxon>
    </lineage>
</organism>
<evidence type="ECO:0000313" key="9">
    <source>
        <dbReference type="Proteomes" id="UP000231823"/>
    </source>
</evidence>
<evidence type="ECO:0000256" key="3">
    <source>
        <dbReference type="ARBA" id="ARBA00022679"/>
    </source>
</evidence>
<dbReference type="GO" id="GO:0042158">
    <property type="term" value="P:lipoprotein biosynthetic process"/>
    <property type="evidence" value="ECO:0007669"/>
    <property type="project" value="InterPro"/>
</dbReference>
<protein>
    <submittedName>
        <fullName evidence="8">Prolipoprotein diacylglyceryl transferase</fullName>
    </submittedName>
</protein>
<keyword evidence="2" id="KW-1003">Cell membrane</keyword>
<dbReference type="PROSITE" id="PS01311">
    <property type="entry name" value="LGT"/>
    <property type="match status" value="1"/>
</dbReference>
<feature type="transmembrane region" description="Helical" evidence="7">
    <location>
        <begin position="313"/>
        <end position="332"/>
    </location>
</feature>
<dbReference type="EMBL" id="CP025057">
    <property type="protein sequence ID" value="AUB31132.1"/>
    <property type="molecule type" value="Genomic_DNA"/>
</dbReference>
<evidence type="ECO:0000256" key="4">
    <source>
        <dbReference type="ARBA" id="ARBA00022692"/>
    </source>
</evidence>
<feature type="transmembrane region" description="Helical" evidence="7">
    <location>
        <begin position="100"/>
        <end position="127"/>
    </location>
</feature>
<proteinExistence type="inferred from homology"/>
<dbReference type="AlphaFoldDB" id="A0A2K8SCF9"/>
<reference evidence="8 9" key="1">
    <citation type="submission" date="2017-12" db="EMBL/GenBank/DDBJ databases">
        <title>Complete genome sequence of Spiroplasma floricola 23-6 (ATCC 29989).</title>
        <authorList>
            <person name="Tsai Y.-M."/>
            <person name="Wu P.-S."/>
            <person name="Lo W.-S."/>
            <person name="Kuo C.-H."/>
        </authorList>
    </citation>
    <scope>NUCLEOTIDE SEQUENCE [LARGE SCALE GENOMIC DNA]</scope>
    <source>
        <strain evidence="8 9">23-6</strain>
    </source>
</reference>
<evidence type="ECO:0000256" key="2">
    <source>
        <dbReference type="ARBA" id="ARBA00022475"/>
    </source>
</evidence>